<evidence type="ECO:0000256" key="6">
    <source>
        <dbReference type="ARBA" id="ARBA00022989"/>
    </source>
</evidence>
<dbReference type="PANTHER" id="PTHR42982">
    <property type="entry name" value="SEC-INDEPENDENT PROTEIN TRANSLOCASE PROTEIN TATA"/>
    <property type="match status" value="1"/>
</dbReference>
<name>A0A5C5ZHE2_9BACT</name>
<evidence type="ECO:0000256" key="5">
    <source>
        <dbReference type="ARBA" id="ARBA00022927"/>
    </source>
</evidence>
<keyword evidence="6 9" id="KW-1133">Transmembrane helix</keyword>
<reference evidence="10 11" key="1">
    <citation type="submission" date="2019-02" db="EMBL/GenBank/DDBJ databases">
        <title>Deep-cultivation of Planctomycetes and their phenomic and genomic characterization uncovers novel biology.</title>
        <authorList>
            <person name="Wiegand S."/>
            <person name="Jogler M."/>
            <person name="Boedeker C."/>
            <person name="Pinto D."/>
            <person name="Vollmers J."/>
            <person name="Rivas-Marin E."/>
            <person name="Kohn T."/>
            <person name="Peeters S.H."/>
            <person name="Heuer A."/>
            <person name="Rast P."/>
            <person name="Oberbeckmann S."/>
            <person name="Bunk B."/>
            <person name="Jeske O."/>
            <person name="Meyerdierks A."/>
            <person name="Storesund J.E."/>
            <person name="Kallscheuer N."/>
            <person name="Luecker S."/>
            <person name="Lage O.M."/>
            <person name="Pohl T."/>
            <person name="Merkel B.J."/>
            <person name="Hornburger P."/>
            <person name="Mueller R.-W."/>
            <person name="Bruemmer F."/>
            <person name="Labrenz M."/>
            <person name="Spormann A.M."/>
            <person name="Op Den Camp H."/>
            <person name="Overmann J."/>
            <person name="Amann R."/>
            <person name="Jetten M.S.M."/>
            <person name="Mascher T."/>
            <person name="Medema M.H."/>
            <person name="Devos D.P."/>
            <person name="Kaster A.-K."/>
            <person name="Ovreas L."/>
            <person name="Rohde M."/>
            <person name="Galperin M.Y."/>
            <person name="Jogler C."/>
        </authorList>
    </citation>
    <scope>NUCLEOTIDE SEQUENCE [LARGE SCALE GENOMIC DNA]</scope>
    <source>
        <strain evidence="10 11">Mal64</strain>
    </source>
</reference>
<evidence type="ECO:0000256" key="4">
    <source>
        <dbReference type="ARBA" id="ARBA00022692"/>
    </source>
</evidence>
<accession>A0A5C5ZHE2</accession>
<keyword evidence="8 9" id="KW-0472">Membrane</keyword>
<evidence type="ECO:0000313" key="10">
    <source>
        <dbReference type="EMBL" id="TWT86626.1"/>
    </source>
</evidence>
<evidence type="ECO:0000256" key="9">
    <source>
        <dbReference type="HAMAP-Rule" id="MF_00236"/>
    </source>
</evidence>
<evidence type="ECO:0000256" key="2">
    <source>
        <dbReference type="ARBA" id="ARBA00022448"/>
    </source>
</evidence>
<organism evidence="10 11">
    <name type="scientific">Pseudobythopirellula maris</name>
    <dbReference type="NCBI Taxonomy" id="2527991"/>
    <lineage>
        <taxon>Bacteria</taxon>
        <taxon>Pseudomonadati</taxon>
        <taxon>Planctomycetota</taxon>
        <taxon>Planctomycetia</taxon>
        <taxon>Pirellulales</taxon>
        <taxon>Lacipirellulaceae</taxon>
        <taxon>Pseudobythopirellula</taxon>
    </lineage>
</organism>
<comment type="similarity">
    <text evidence="9">Belongs to the TatA/E family.</text>
</comment>
<dbReference type="InterPro" id="IPR006312">
    <property type="entry name" value="TatA/E"/>
</dbReference>
<keyword evidence="5 9" id="KW-0653">Protein transport</keyword>
<evidence type="ECO:0000256" key="3">
    <source>
        <dbReference type="ARBA" id="ARBA00022475"/>
    </source>
</evidence>
<protein>
    <recommendedName>
        <fullName evidence="9">Sec-independent protein translocase protein TatA</fullName>
    </recommendedName>
</protein>
<dbReference type="Pfam" id="PF02416">
    <property type="entry name" value="TatA_B_E"/>
    <property type="match status" value="1"/>
</dbReference>
<evidence type="ECO:0000256" key="8">
    <source>
        <dbReference type="ARBA" id="ARBA00023136"/>
    </source>
</evidence>
<dbReference type="Proteomes" id="UP000315440">
    <property type="component" value="Unassembled WGS sequence"/>
</dbReference>
<dbReference type="GO" id="GO:0008320">
    <property type="term" value="F:protein transmembrane transporter activity"/>
    <property type="evidence" value="ECO:0007669"/>
    <property type="project" value="UniProtKB-UniRule"/>
</dbReference>
<evidence type="ECO:0000256" key="7">
    <source>
        <dbReference type="ARBA" id="ARBA00023010"/>
    </source>
</evidence>
<feature type="transmembrane region" description="Helical" evidence="9">
    <location>
        <begin position="6"/>
        <end position="24"/>
    </location>
</feature>
<dbReference type="OrthoDB" id="290425at2"/>
<dbReference type="RefSeq" id="WP_146402555.1">
    <property type="nucleotide sequence ID" value="NZ_SJPQ01000004.1"/>
</dbReference>
<dbReference type="NCBIfam" id="TIGR01411">
    <property type="entry name" value="tatAE"/>
    <property type="match status" value="1"/>
</dbReference>
<comment type="subcellular location">
    <subcellularLocation>
        <location evidence="1 9">Cell membrane</location>
        <topology evidence="1 9">Single-pass membrane protein</topology>
    </subcellularLocation>
</comment>
<keyword evidence="7 9" id="KW-0811">Translocation</keyword>
<dbReference type="EMBL" id="SJPQ01000004">
    <property type="protein sequence ID" value="TWT86626.1"/>
    <property type="molecule type" value="Genomic_DNA"/>
</dbReference>
<evidence type="ECO:0000313" key="11">
    <source>
        <dbReference type="Proteomes" id="UP000315440"/>
    </source>
</evidence>
<dbReference type="PANTHER" id="PTHR42982:SF1">
    <property type="entry name" value="SEC-INDEPENDENT PROTEIN TRANSLOCASE PROTEIN TATA"/>
    <property type="match status" value="1"/>
</dbReference>
<dbReference type="GO" id="GO:0033281">
    <property type="term" value="C:TAT protein transport complex"/>
    <property type="evidence" value="ECO:0007669"/>
    <property type="project" value="UniProtKB-UniRule"/>
</dbReference>
<comment type="subunit">
    <text evidence="9">Forms a complex with TatC.</text>
</comment>
<keyword evidence="2 9" id="KW-0813">Transport</keyword>
<keyword evidence="3 9" id="KW-1003">Cell membrane</keyword>
<gene>
    <name evidence="9" type="primary">tatA</name>
    <name evidence="10" type="ORF">Mal64_34540</name>
</gene>
<dbReference type="GO" id="GO:0043953">
    <property type="term" value="P:protein transport by the Tat complex"/>
    <property type="evidence" value="ECO:0007669"/>
    <property type="project" value="UniProtKB-UniRule"/>
</dbReference>
<dbReference type="Gene3D" id="1.20.5.3310">
    <property type="match status" value="1"/>
</dbReference>
<comment type="function">
    <text evidence="9">Part of the twin-arginine translocation (Tat) system that transports large folded proteins containing a characteristic twin-arginine motif in their signal peptide across membranes. TatA could form the protein-conducting channel of the Tat system.</text>
</comment>
<dbReference type="InterPro" id="IPR003369">
    <property type="entry name" value="TatA/B/E"/>
</dbReference>
<evidence type="ECO:0000256" key="1">
    <source>
        <dbReference type="ARBA" id="ARBA00004162"/>
    </source>
</evidence>
<proteinExistence type="inferred from homology"/>
<keyword evidence="4 9" id="KW-0812">Transmembrane</keyword>
<sequence>MFTPGIWQLVVVLLIVLVLFGSRLPMLARSFGQSINEFKKGVKEIDEKTEE</sequence>
<dbReference type="HAMAP" id="MF_00236">
    <property type="entry name" value="TatA_E"/>
    <property type="match status" value="1"/>
</dbReference>
<keyword evidence="11" id="KW-1185">Reference proteome</keyword>
<comment type="caution">
    <text evidence="10">The sequence shown here is derived from an EMBL/GenBank/DDBJ whole genome shotgun (WGS) entry which is preliminary data.</text>
</comment>
<dbReference type="AlphaFoldDB" id="A0A5C5ZHE2"/>